<organism evidence="1 2">
    <name type="scientific">Terrisporobacter muris</name>
    <dbReference type="NCBI Taxonomy" id="2963284"/>
    <lineage>
        <taxon>Bacteria</taxon>
        <taxon>Bacillati</taxon>
        <taxon>Bacillota</taxon>
        <taxon>Clostridia</taxon>
        <taxon>Peptostreptococcales</taxon>
        <taxon>Peptostreptococcaceae</taxon>
        <taxon>Terrisporobacter</taxon>
    </lineage>
</organism>
<gene>
    <name evidence="1" type="ORF">NSA58_11355</name>
</gene>
<accession>A0A9X2MFZ6</accession>
<evidence type="ECO:0008006" key="3">
    <source>
        <dbReference type="Google" id="ProtNLM"/>
    </source>
</evidence>
<name>A0A9X2MFZ6_9FIRM</name>
<dbReference type="Gene3D" id="2.180.10.10">
    <property type="entry name" value="RHS repeat-associated core"/>
    <property type="match status" value="1"/>
</dbReference>
<evidence type="ECO:0000313" key="1">
    <source>
        <dbReference type="EMBL" id="MCR1823386.1"/>
    </source>
</evidence>
<reference evidence="1" key="1">
    <citation type="submission" date="2022-07" db="EMBL/GenBank/DDBJ databases">
        <title>Enhanced cultured diversity of the mouse gut microbiota enables custom-made synthetic communities.</title>
        <authorList>
            <person name="Afrizal A."/>
        </authorList>
    </citation>
    <scope>NUCLEOTIDE SEQUENCE</scope>
    <source>
        <strain evidence="1">DSM 29186</strain>
    </source>
</reference>
<proteinExistence type="predicted"/>
<dbReference type="EMBL" id="JANKBY010000137">
    <property type="protein sequence ID" value="MCR1823386.1"/>
    <property type="molecule type" value="Genomic_DNA"/>
</dbReference>
<comment type="caution">
    <text evidence="1">The sequence shown here is derived from an EMBL/GenBank/DDBJ whole genome shotgun (WGS) entry which is preliminary data.</text>
</comment>
<evidence type="ECO:0000313" key="2">
    <source>
        <dbReference type="Proteomes" id="UP001140817"/>
    </source>
</evidence>
<keyword evidence="2" id="KW-1185">Reference proteome</keyword>
<protein>
    <recommendedName>
        <fullName evidence="3">RHS repeat protein</fullName>
    </recommendedName>
</protein>
<dbReference type="AlphaFoldDB" id="A0A9X2MFZ6"/>
<dbReference type="Proteomes" id="UP001140817">
    <property type="component" value="Unassembled WGS sequence"/>
</dbReference>
<sequence length="143" mass="16891">MLTHYEYKKATLTTDYNNDKLISMVDNKLDGNDEKPYHYTCYEYDDFGRLVGYSEINSSAEPSLSVINKNKIVYTYDVNDRATDINYHESDDEVKGLKFEYNNDDWLINIKVKIKRNFLIGEAKYREYTYDAHGKVKNIKLIL</sequence>